<keyword evidence="2" id="KW-0547">Nucleotide-binding</keyword>
<dbReference type="Pfam" id="PF02237">
    <property type="entry name" value="BPL_C"/>
    <property type="match status" value="1"/>
</dbReference>
<reference evidence="7" key="1">
    <citation type="journal article" date="2021" name="PeerJ">
        <title>Extensive microbial diversity within the chicken gut microbiome revealed by metagenomics and culture.</title>
        <authorList>
            <person name="Gilroy R."/>
            <person name="Ravi A."/>
            <person name="Getino M."/>
            <person name="Pursley I."/>
            <person name="Horton D.L."/>
            <person name="Alikhan N.F."/>
            <person name="Baker D."/>
            <person name="Gharbi K."/>
            <person name="Hall N."/>
            <person name="Watson M."/>
            <person name="Adriaenssens E.M."/>
            <person name="Foster-Nyarko E."/>
            <person name="Jarju S."/>
            <person name="Secka A."/>
            <person name="Antonio M."/>
            <person name="Oren A."/>
            <person name="Chaudhuri R.R."/>
            <person name="La Ragione R."/>
            <person name="Hildebrand F."/>
            <person name="Pallen M.J."/>
        </authorList>
    </citation>
    <scope>NUCLEOTIDE SEQUENCE</scope>
    <source>
        <strain evidence="7">CHK192-9172</strain>
    </source>
</reference>
<dbReference type="GO" id="GO:0004077">
    <property type="term" value="F:biotin--[biotin carboxyl-carrier protein] ligase activity"/>
    <property type="evidence" value="ECO:0007669"/>
    <property type="project" value="UniProtKB-EC"/>
</dbReference>
<evidence type="ECO:0000313" key="8">
    <source>
        <dbReference type="Proteomes" id="UP000824024"/>
    </source>
</evidence>
<dbReference type="GO" id="GO:0009249">
    <property type="term" value="P:protein lipoylation"/>
    <property type="evidence" value="ECO:0007669"/>
    <property type="project" value="UniProtKB-ARBA"/>
</dbReference>
<dbReference type="NCBIfam" id="TIGR00121">
    <property type="entry name" value="birA_ligase"/>
    <property type="match status" value="1"/>
</dbReference>
<keyword evidence="3" id="KW-0067">ATP-binding</keyword>
<dbReference type="PANTHER" id="PTHR12835">
    <property type="entry name" value="BIOTIN PROTEIN LIGASE"/>
    <property type="match status" value="1"/>
</dbReference>
<dbReference type="Proteomes" id="UP000824024">
    <property type="component" value="Unassembled WGS sequence"/>
</dbReference>
<dbReference type="InterPro" id="IPR008988">
    <property type="entry name" value="Transcriptional_repressor_C"/>
</dbReference>
<dbReference type="PROSITE" id="PS51733">
    <property type="entry name" value="BPL_LPL_CATALYTIC"/>
    <property type="match status" value="1"/>
</dbReference>
<dbReference type="PANTHER" id="PTHR12835:SF5">
    <property type="entry name" value="BIOTIN--PROTEIN LIGASE"/>
    <property type="match status" value="1"/>
</dbReference>
<dbReference type="EC" id="6.3.4.15" evidence="5"/>
<dbReference type="InterPro" id="IPR004143">
    <property type="entry name" value="BPL_LPL_catalytic"/>
</dbReference>
<keyword evidence="1 7" id="KW-0436">Ligase</keyword>
<dbReference type="GO" id="GO:0016740">
    <property type="term" value="F:transferase activity"/>
    <property type="evidence" value="ECO:0007669"/>
    <property type="project" value="UniProtKB-ARBA"/>
</dbReference>
<dbReference type="EMBL" id="DXCH01000134">
    <property type="protein sequence ID" value="HIZ07225.1"/>
    <property type="molecule type" value="Genomic_DNA"/>
</dbReference>
<gene>
    <name evidence="7" type="ORF">IAA08_04735</name>
</gene>
<accession>A0A9D2IFL0</accession>
<evidence type="ECO:0000256" key="2">
    <source>
        <dbReference type="ARBA" id="ARBA00022741"/>
    </source>
</evidence>
<dbReference type="CDD" id="cd16442">
    <property type="entry name" value="BPL"/>
    <property type="match status" value="1"/>
</dbReference>
<sequence length="277" mass="30574">MKDDSRNIPKTEDVFSREELERYLKTVWAGRTSCFLEEVDSTNEEARRLLQKGADHGLLVTAGKQTAGKGRRGNGFSSPAGCGIWMTLLLGREAETDRVSMLTLLMGMAVQKAICNLTDLTPRIKWPNDIVLNGKKVCGILTELVLSAEGKDHILIGVGVNVHNRKFPPELADRATSLFLEGAADVNRSALAAEILYQFELYYKKFMVRQDLSELTEEYQANLINKNQEVIVHAPKGSYRGTALGIDDRGALLVRTPEGIRSVTGGEVSVRGVYGYV</sequence>
<dbReference type="InterPro" id="IPR045864">
    <property type="entry name" value="aa-tRNA-synth_II/BPL/LPL"/>
</dbReference>
<dbReference type="Pfam" id="PF03099">
    <property type="entry name" value="BPL_LplA_LipB"/>
    <property type="match status" value="1"/>
</dbReference>
<evidence type="ECO:0000256" key="5">
    <source>
        <dbReference type="ARBA" id="ARBA00024227"/>
    </source>
</evidence>
<evidence type="ECO:0000313" key="7">
    <source>
        <dbReference type="EMBL" id="HIZ07225.1"/>
    </source>
</evidence>
<protein>
    <recommendedName>
        <fullName evidence="5">biotin--[biotin carboxyl-carrier protein] ligase</fullName>
        <ecNumber evidence="5">6.3.4.15</ecNumber>
    </recommendedName>
</protein>
<dbReference type="Gene3D" id="3.30.930.10">
    <property type="entry name" value="Bira Bifunctional Protein, Domain 2"/>
    <property type="match status" value="1"/>
</dbReference>
<dbReference type="SUPFAM" id="SSF55681">
    <property type="entry name" value="Class II aaRS and biotin synthetases"/>
    <property type="match status" value="1"/>
</dbReference>
<evidence type="ECO:0000259" key="6">
    <source>
        <dbReference type="PROSITE" id="PS51733"/>
    </source>
</evidence>
<dbReference type="GO" id="GO:0005737">
    <property type="term" value="C:cytoplasm"/>
    <property type="evidence" value="ECO:0007669"/>
    <property type="project" value="TreeGrafter"/>
</dbReference>
<organism evidence="7 8">
    <name type="scientific">Candidatus Eubacterium avistercoris</name>
    <dbReference type="NCBI Taxonomy" id="2838567"/>
    <lineage>
        <taxon>Bacteria</taxon>
        <taxon>Bacillati</taxon>
        <taxon>Bacillota</taxon>
        <taxon>Clostridia</taxon>
        <taxon>Eubacteriales</taxon>
        <taxon>Eubacteriaceae</taxon>
        <taxon>Eubacterium</taxon>
    </lineage>
</organism>
<dbReference type="GO" id="GO:0005524">
    <property type="term" value="F:ATP binding"/>
    <property type="evidence" value="ECO:0007669"/>
    <property type="project" value="UniProtKB-KW"/>
</dbReference>
<dbReference type="SUPFAM" id="SSF50037">
    <property type="entry name" value="C-terminal domain of transcriptional repressors"/>
    <property type="match status" value="1"/>
</dbReference>
<evidence type="ECO:0000256" key="1">
    <source>
        <dbReference type="ARBA" id="ARBA00022598"/>
    </source>
</evidence>
<keyword evidence="4" id="KW-0092">Biotin</keyword>
<reference evidence="7" key="2">
    <citation type="submission" date="2021-04" db="EMBL/GenBank/DDBJ databases">
        <authorList>
            <person name="Gilroy R."/>
        </authorList>
    </citation>
    <scope>NUCLEOTIDE SEQUENCE</scope>
    <source>
        <strain evidence="7">CHK192-9172</strain>
    </source>
</reference>
<dbReference type="InterPro" id="IPR004408">
    <property type="entry name" value="Biotin_CoA_COase_ligase"/>
</dbReference>
<evidence type="ECO:0000256" key="3">
    <source>
        <dbReference type="ARBA" id="ARBA00022840"/>
    </source>
</evidence>
<feature type="domain" description="BPL/LPL catalytic" evidence="6">
    <location>
        <begin position="18"/>
        <end position="207"/>
    </location>
</feature>
<name>A0A9D2IFL0_9FIRM</name>
<dbReference type="AlphaFoldDB" id="A0A9D2IFL0"/>
<dbReference type="Gene3D" id="2.30.30.100">
    <property type="match status" value="1"/>
</dbReference>
<evidence type="ECO:0000256" key="4">
    <source>
        <dbReference type="ARBA" id="ARBA00023267"/>
    </source>
</evidence>
<dbReference type="InterPro" id="IPR003142">
    <property type="entry name" value="BPL_C"/>
</dbReference>
<comment type="caution">
    <text evidence="7">The sequence shown here is derived from an EMBL/GenBank/DDBJ whole genome shotgun (WGS) entry which is preliminary data.</text>
</comment>
<proteinExistence type="predicted"/>